<keyword evidence="4" id="KW-0732">Signal</keyword>
<dbReference type="Gene3D" id="3.90.76.10">
    <property type="entry name" value="Dipeptide-binding Protein, Domain 1"/>
    <property type="match status" value="1"/>
</dbReference>
<dbReference type="SUPFAM" id="SSF53850">
    <property type="entry name" value="Periplasmic binding protein-like II"/>
    <property type="match status" value="1"/>
</dbReference>
<dbReference type="Gene3D" id="3.10.105.10">
    <property type="entry name" value="Dipeptide-binding Protein, Domain 3"/>
    <property type="match status" value="1"/>
</dbReference>
<evidence type="ECO:0000256" key="2">
    <source>
        <dbReference type="ARBA" id="ARBA00005695"/>
    </source>
</evidence>
<evidence type="ECO:0000256" key="1">
    <source>
        <dbReference type="ARBA" id="ARBA00004418"/>
    </source>
</evidence>
<dbReference type="Proteomes" id="UP000600449">
    <property type="component" value="Unassembled WGS sequence"/>
</dbReference>
<dbReference type="GO" id="GO:1904680">
    <property type="term" value="F:peptide transmembrane transporter activity"/>
    <property type="evidence" value="ECO:0007669"/>
    <property type="project" value="TreeGrafter"/>
</dbReference>
<gene>
    <name evidence="6" type="ORF">GCM10011322_35280</name>
</gene>
<protein>
    <submittedName>
        <fullName evidence="6">ABC transporter substrate-binding protein</fullName>
    </submittedName>
</protein>
<dbReference type="EMBL" id="BMMF01000011">
    <property type="protein sequence ID" value="GGK45055.1"/>
    <property type="molecule type" value="Genomic_DNA"/>
</dbReference>
<dbReference type="InterPro" id="IPR039424">
    <property type="entry name" value="SBP_5"/>
</dbReference>
<comment type="caution">
    <text evidence="6">The sequence shown here is derived from an EMBL/GenBank/DDBJ whole genome shotgun (WGS) entry which is preliminary data.</text>
</comment>
<evidence type="ECO:0000256" key="4">
    <source>
        <dbReference type="ARBA" id="ARBA00022729"/>
    </source>
</evidence>
<feature type="domain" description="Solute-binding protein family 5" evidence="5">
    <location>
        <begin position="47"/>
        <end position="399"/>
    </location>
</feature>
<evidence type="ECO:0000256" key="3">
    <source>
        <dbReference type="ARBA" id="ARBA00022448"/>
    </source>
</evidence>
<dbReference type="Gene3D" id="3.40.190.10">
    <property type="entry name" value="Periplasmic binding protein-like II"/>
    <property type="match status" value="1"/>
</dbReference>
<reference evidence="6 7" key="1">
    <citation type="journal article" date="2014" name="Int. J. Syst. Evol. Microbiol.">
        <title>Complete genome sequence of Corynebacterium casei LMG S-19264T (=DSM 44701T), isolated from a smear-ripened cheese.</title>
        <authorList>
            <consortium name="US DOE Joint Genome Institute (JGI-PGF)"/>
            <person name="Walter F."/>
            <person name="Albersmeier A."/>
            <person name="Kalinowski J."/>
            <person name="Ruckert C."/>
        </authorList>
    </citation>
    <scope>NUCLEOTIDE SEQUENCE [LARGE SCALE GENOMIC DNA]</scope>
    <source>
        <strain evidence="6 7">CGMCC 1.9161</strain>
    </source>
</reference>
<dbReference type="PANTHER" id="PTHR30290">
    <property type="entry name" value="PERIPLASMIC BINDING COMPONENT OF ABC TRANSPORTER"/>
    <property type="match status" value="1"/>
</dbReference>
<sequence length="477" mass="52597">MADAELLTVDLVNEPSSLDPHMQWNPDSYYVYRNIFDNLLTRDDEGEIVPQIATEWEYLSDTEIAFTIREGVTFHDGSPLTAEDVVYSVERITNPDFGSPQLSQFSTITAAEVMDDGRVKLTTSAPYPALLAQLVKLSIVPQAIVEEVGQEAFNLNPVGSGPYRFAGWDRGVEVRLERNDEYWGEVGDFPAAVFRAVPDASTRVANLVSGASDLVVSLDPDLAMQLETADGVEPRTALTERVGYLKLNPQKPGLDDPRMRRAIAHAIDRELIVEGLLGGYDQPVGQMLTPAHVGWVEGVEGVPYDPEAARALLDEMGDAADRTLSFATAPVFDQRIVQALQQMLTDVGLDVEIEMTDMSTYLAKVRGEPAQGPDLSFGRWSCACQDADGVLHPLLHSGSSWSAVREPELDVILDAARATLDEGERLSEYAKVHEYVAQEVPLVPLYQAAIIYGADERLEWTPTPNESLFINRMDWAE</sequence>
<comment type="similarity">
    <text evidence="2">Belongs to the bacterial solute-binding protein 5 family.</text>
</comment>
<accession>A0A917V653</accession>
<evidence type="ECO:0000313" key="6">
    <source>
        <dbReference type="EMBL" id="GGK45055.1"/>
    </source>
</evidence>
<dbReference type="InterPro" id="IPR030678">
    <property type="entry name" value="Peptide/Ni-bd"/>
</dbReference>
<dbReference type="GO" id="GO:0015833">
    <property type="term" value="P:peptide transport"/>
    <property type="evidence" value="ECO:0007669"/>
    <property type="project" value="TreeGrafter"/>
</dbReference>
<dbReference type="GO" id="GO:0043190">
    <property type="term" value="C:ATP-binding cassette (ABC) transporter complex"/>
    <property type="evidence" value="ECO:0007669"/>
    <property type="project" value="InterPro"/>
</dbReference>
<organism evidence="6 7">
    <name type="scientific">Salinarimonas ramus</name>
    <dbReference type="NCBI Taxonomy" id="690164"/>
    <lineage>
        <taxon>Bacteria</taxon>
        <taxon>Pseudomonadati</taxon>
        <taxon>Pseudomonadota</taxon>
        <taxon>Alphaproteobacteria</taxon>
        <taxon>Hyphomicrobiales</taxon>
        <taxon>Salinarimonadaceae</taxon>
        <taxon>Salinarimonas</taxon>
    </lineage>
</organism>
<name>A0A917V653_9HYPH</name>
<dbReference type="InterPro" id="IPR000914">
    <property type="entry name" value="SBP_5_dom"/>
</dbReference>
<proteinExistence type="inferred from homology"/>
<dbReference type="PANTHER" id="PTHR30290:SF9">
    <property type="entry name" value="OLIGOPEPTIDE-BINDING PROTEIN APPA"/>
    <property type="match status" value="1"/>
</dbReference>
<dbReference type="Pfam" id="PF00496">
    <property type="entry name" value="SBP_bac_5"/>
    <property type="match status" value="1"/>
</dbReference>
<keyword evidence="7" id="KW-1185">Reference proteome</keyword>
<dbReference type="PIRSF" id="PIRSF002741">
    <property type="entry name" value="MppA"/>
    <property type="match status" value="1"/>
</dbReference>
<evidence type="ECO:0000313" key="7">
    <source>
        <dbReference type="Proteomes" id="UP000600449"/>
    </source>
</evidence>
<dbReference type="AlphaFoldDB" id="A0A917V653"/>
<keyword evidence="3" id="KW-0813">Transport</keyword>
<dbReference type="GO" id="GO:0030288">
    <property type="term" value="C:outer membrane-bounded periplasmic space"/>
    <property type="evidence" value="ECO:0007669"/>
    <property type="project" value="UniProtKB-ARBA"/>
</dbReference>
<evidence type="ECO:0000259" key="5">
    <source>
        <dbReference type="Pfam" id="PF00496"/>
    </source>
</evidence>
<comment type="subcellular location">
    <subcellularLocation>
        <location evidence="1">Periplasm</location>
    </subcellularLocation>
</comment>